<evidence type="ECO:0000313" key="3">
    <source>
        <dbReference type="Proteomes" id="UP000593571"/>
    </source>
</evidence>
<comment type="caution">
    <text evidence="2">The sequence shown here is derived from an EMBL/GenBank/DDBJ whole genome shotgun (WGS) entry which is preliminary data.</text>
</comment>
<name>A0A7J8F1I7_ROUAE</name>
<organism evidence="2 3">
    <name type="scientific">Rousettus aegyptiacus</name>
    <name type="common">Egyptian fruit bat</name>
    <name type="synonym">Pteropus aegyptiacus</name>
    <dbReference type="NCBI Taxonomy" id="9407"/>
    <lineage>
        <taxon>Eukaryota</taxon>
        <taxon>Metazoa</taxon>
        <taxon>Chordata</taxon>
        <taxon>Craniata</taxon>
        <taxon>Vertebrata</taxon>
        <taxon>Euteleostomi</taxon>
        <taxon>Mammalia</taxon>
        <taxon>Eutheria</taxon>
        <taxon>Laurasiatheria</taxon>
        <taxon>Chiroptera</taxon>
        <taxon>Yinpterochiroptera</taxon>
        <taxon>Pteropodoidea</taxon>
        <taxon>Pteropodidae</taxon>
        <taxon>Rousettinae</taxon>
        <taxon>Rousettus</taxon>
    </lineage>
</organism>
<reference evidence="2 3" key="1">
    <citation type="journal article" date="2020" name="Nature">
        <title>Six reference-quality genomes reveal evolution of bat adaptations.</title>
        <authorList>
            <person name="Jebb D."/>
            <person name="Huang Z."/>
            <person name="Pippel M."/>
            <person name="Hughes G.M."/>
            <person name="Lavrichenko K."/>
            <person name="Devanna P."/>
            <person name="Winkler S."/>
            <person name="Jermiin L.S."/>
            <person name="Skirmuntt E.C."/>
            <person name="Katzourakis A."/>
            <person name="Burkitt-Gray L."/>
            <person name="Ray D.A."/>
            <person name="Sullivan K.A.M."/>
            <person name="Roscito J.G."/>
            <person name="Kirilenko B.M."/>
            <person name="Davalos L.M."/>
            <person name="Corthals A.P."/>
            <person name="Power M.L."/>
            <person name="Jones G."/>
            <person name="Ransome R.D."/>
            <person name="Dechmann D.K.N."/>
            <person name="Locatelli A.G."/>
            <person name="Puechmaille S.J."/>
            <person name="Fedrigo O."/>
            <person name="Jarvis E.D."/>
            <person name="Hiller M."/>
            <person name="Vernes S.C."/>
            <person name="Myers E.W."/>
            <person name="Teeling E.C."/>
        </authorList>
    </citation>
    <scope>NUCLEOTIDE SEQUENCE [LARGE SCALE GENOMIC DNA]</scope>
    <source>
        <strain evidence="2">MRouAeg1</strain>
        <tissue evidence="2">Muscle</tissue>
    </source>
</reference>
<gene>
    <name evidence="2" type="ORF">HJG63_012419</name>
</gene>
<accession>A0A7J8F1I7</accession>
<proteinExistence type="predicted"/>
<dbReference type="EMBL" id="JACASE010000008">
    <property type="protein sequence ID" value="KAF6441279.1"/>
    <property type="molecule type" value="Genomic_DNA"/>
</dbReference>
<evidence type="ECO:0000256" key="1">
    <source>
        <dbReference type="SAM" id="MobiDB-lite"/>
    </source>
</evidence>
<feature type="compositionally biased region" description="Pro residues" evidence="1">
    <location>
        <begin position="16"/>
        <end position="42"/>
    </location>
</feature>
<dbReference type="AlphaFoldDB" id="A0A7J8F1I7"/>
<feature type="region of interest" description="Disordered" evidence="1">
    <location>
        <begin position="1"/>
        <end position="52"/>
    </location>
</feature>
<evidence type="ECO:0000313" key="2">
    <source>
        <dbReference type="EMBL" id="KAF6441279.1"/>
    </source>
</evidence>
<sequence>MLTTNQLPGSVRALKAPPPGIRQARPPPAGQGPPASHLPPPLRRGQDTDGRLSLTCHTRASLGFRMGHLPADLHVVPFPHLSFILTVLSCVNNSLNRTVLYGKYVNVPRRVSLTSYSGII</sequence>
<dbReference type="Proteomes" id="UP000593571">
    <property type="component" value="Unassembled WGS sequence"/>
</dbReference>
<keyword evidence="3" id="KW-1185">Reference proteome</keyword>
<protein>
    <submittedName>
        <fullName evidence="2">Uncharacterized protein</fullName>
    </submittedName>
</protein>